<name>A0A0L7LHU3_OPEBR</name>
<dbReference type="EMBL" id="JTDY01001049">
    <property type="protein sequence ID" value="KOB75017.1"/>
    <property type="molecule type" value="Genomic_DNA"/>
</dbReference>
<evidence type="ECO:0000313" key="2">
    <source>
        <dbReference type="Proteomes" id="UP000037510"/>
    </source>
</evidence>
<reference evidence="1 2" key="1">
    <citation type="journal article" date="2015" name="Genome Biol. Evol.">
        <title>The genome of winter moth (Operophtera brumata) provides a genomic perspective on sexual dimorphism and phenology.</title>
        <authorList>
            <person name="Derks M.F."/>
            <person name="Smit S."/>
            <person name="Salis L."/>
            <person name="Schijlen E."/>
            <person name="Bossers A."/>
            <person name="Mateman C."/>
            <person name="Pijl A.S."/>
            <person name="de Ridder D."/>
            <person name="Groenen M.A."/>
            <person name="Visser M.E."/>
            <person name="Megens H.J."/>
        </authorList>
    </citation>
    <scope>NUCLEOTIDE SEQUENCE [LARGE SCALE GENOMIC DNA]</scope>
    <source>
        <strain evidence="1">WM2013NL</strain>
        <tissue evidence="1">Head and thorax</tissue>
    </source>
</reference>
<sequence length="87" mass="9872">MYHGRMQRILSVARTFTSLIHLQSKLSIQQSLFSTFQKPGVNERLLTPFNPVIYSSCGFKVKGHLYNHASPLEGSGTSELTKLKQYK</sequence>
<evidence type="ECO:0000313" key="1">
    <source>
        <dbReference type="EMBL" id="KOB75017.1"/>
    </source>
</evidence>
<dbReference type="Proteomes" id="UP000037510">
    <property type="component" value="Unassembled WGS sequence"/>
</dbReference>
<organism evidence="1 2">
    <name type="scientific">Operophtera brumata</name>
    <name type="common">Winter moth</name>
    <name type="synonym">Phalaena brumata</name>
    <dbReference type="NCBI Taxonomy" id="104452"/>
    <lineage>
        <taxon>Eukaryota</taxon>
        <taxon>Metazoa</taxon>
        <taxon>Ecdysozoa</taxon>
        <taxon>Arthropoda</taxon>
        <taxon>Hexapoda</taxon>
        <taxon>Insecta</taxon>
        <taxon>Pterygota</taxon>
        <taxon>Neoptera</taxon>
        <taxon>Endopterygota</taxon>
        <taxon>Lepidoptera</taxon>
        <taxon>Glossata</taxon>
        <taxon>Ditrysia</taxon>
        <taxon>Geometroidea</taxon>
        <taxon>Geometridae</taxon>
        <taxon>Larentiinae</taxon>
        <taxon>Operophtera</taxon>
    </lineage>
</organism>
<accession>A0A0L7LHU3</accession>
<proteinExistence type="predicted"/>
<dbReference type="AlphaFoldDB" id="A0A0L7LHU3"/>
<gene>
    <name evidence="1" type="ORF">OBRU01_07959</name>
</gene>
<comment type="caution">
    <text evidence="1">The sequence shown here is derived from an EMBL/GenBank/DDBJ whole genome shotgun (WGS) entry which is preliminary data.</text>
</comment>
<protein>
    <submittedName>
        <fullName evidence="1">Dehydratase</fullName>
    </submittedName>
</protein>
<keyword evidence="2" id="KW-1185">Reference proteome</keyword>